<reference evidence="3 6" key="2">
    <citation type="submission" date="2020-08" db="EMBL/GenBank/DDBJ databases">
        <title>Genomic Encyclopedia of Type Strains, Phase IV (KMG-IV): sequencing the most valuable type-strain genomes for metagenomic binning, comparative biology and taxonomic classification.</title>
        <authorList>
            <person name="Goeker M."/>
        </authorList>
    </citation>
    <scope>NUCLEOTIDE SEQUENCE [LARGE SCALE GENOMIC DNA]</scope>
    <source>
        <strain evidence="3 6">DSM 8510</strain>
    </source>
</reference>
<accession>A0A6I4UHJ4</accession>
<feature type="binding site" evidence="2">
    <location>
        <position position="11"/>
    </location>
    <ligand>
        <name>Zn(2+)</name>
        <dbReference type="ChEBI" id="CHEBI:29105"/>
        <label>1</label>
    </ligand>
</feature>
<dbReference type="PIRSF" id="PIRSF015853">
    <property type="entry name" value="Pep_DppA"/>
    <property type="match status" value="1"/>
</dbReference>
<keyword evidence="3" id="KW-0031">Aminopeptidase</keyword>
<feature type="active site" description="Nucleophile" evidence="1">
    <location>
        <position position="118"/>
    </location>
</feature>
<evidence type="ECO:0000256" key="1">
    <source>
        <dbReference type="PIRSR" id="PIRSR015853-1"/>
    </source>
</evidence>
<evidence type="ECO:0000313" key="4">
    <source>
        <dbReference type="EMBL" id="MXP38581.1"/>
    </source>
</evidence>
<gene>
    <name evidence="3" type="ORF">FHS52_002306</name>
    <name evidence="4" type="ORF">GRI59_08155</name>
</gene>
<dbReference type="RefSeq" id="WP_160760723.1">
    <property type="nucleotide sequence ID" value="NZ_BAAADZ010000010.1"/>
</dbReference>
<dbReference type="EC" id="3.4.11.-" evidence="3"/>
<feature type="binding site" evidence="2">
    <location>
        <position position="61"/>
    </location>
    <ligand>
        <name>Zn(2+)</name>
        <dbReference type="ChEBI" id="CHEBI:29105"/>
        <label>2</label>
    </ligand>
</feature>
<dbReference type="GO" id="GO:0046872">
    <property type="term" value="F:metal ion binding"/>
    <property type="evidence" value="ECO:0007669"/>
    <property type="project" value="UniProtKB-KW"/>
</dbReference>
<evidence type="ECO:0000313" key="5">
    <source>
        <dbReference type="Proteomes" id="UP000430021"/>
    </source>
</evidence>
<keyword evidence="2" id="KW-0862">Zinc</keyword>
<dbReference type="EMBL" id="JACICE010000002">
    <property type="protein sequence ID" value="MBB3776337.1"/>
    <property type="molecule type" value="Genomic_DNA"/>
</dbReference>
<name>A0A6I4UHJ4_9SPHN</name>
<feature type="binding site" evidence="2">
    <location>
        <position position="9"/>
    </location>
    <ligand>
        <name>Zn(2+)</name>
        <dbReference type="ChEBI" id="CHEBI:29105"/>
        <label>2</label>
    </ligand>
</feature>
<evidence type="ECO:0000256" key="2">
    <source>
        <dbReference type="PIRSR" id="PIRSR015853-2"/>
    </source>
</evidence>
<dbReference type="AlphaFoldDB" id="A0A6I4UHJ4"/>
<sequence length="277" mass="29403">MRKLYISADIEGCAGVASQHALAADRFEWQDARRWMTNEVVAAAEAALAHGYDEVLVVDGHGNGHNLLPDSMPDGVRLLRSWPRALLQMEGIDSPGIEAAFFIGYHNGGMGDGGILAHTYSSAAFRDLRLNGVSASEGYLNAALAGEFGVPVVLVTGDAETAADAQRYAPGAEACVVKQSYGFRAAAALNPREACAAIRASAASALAAPRPEPFRVQAPYRLEIDFSTRVAAEMATYLPFIVQTGPVTVAAEFPTMTALMRFISFLILFNPNGVVGL</sequence>
<dbReference type="Gene3D" id="3.40.50.10780">
    <property type="entry name" value="Dipeptide transport protein"/>
    <property type="match status" value="1"/>
</dbReference>
<dbReference type="InterPro" id="IPR036177">
    <property type="entry name" value="Peptidase_M55_sf"/>
</dbReference>
<proteinExistence type="predicted"/>
<dbReference type="Proteomes" id="UP000430021">
    <property type="component" value="Unassembled WGS sequence"/>
</dbReference>
<feature type="binding site" evidence="2">
    <location>
        <position position="106"/>
    </location>
    <ligand>
        <name>Zn(2+)</name>
        <dbReference type="ChEBI" id="CHEBI:29105"/>
        <label>2</label>
    </ligand>
</feature>
<protein>
    <submittedName>
        <fullName evidence="3">D-amino peptidase</fullName>
        <ecNumber evidence="3">3.4.11.-</ecNumber>
    </submittedName>
</protein>
<reference evidence="4 5" key="1">
    <citation type="submission" date="2019-12" db="EMBL/GenBank/DDBJ databases">
        <title>Genomic-based taxomic classification of the family Erythrobacteraceae.</title>
        <authorList>
            <person name="Xu L."/>
        </authorList>
    </citation>
    <scope>NUCLEOTIDE SEQUENCE [LARGE SCALE GENOMIC DNA]</scope>
    <source>
        <strain evidence="4 5">JCM 10282</strain>
    </source>
</reference>
<keyword evidence="6" id="KW-1185">Reference proteome</keyword>
<dbReference type="GO" id="GO:0004177">
    <property type="term" value="F:aminopeptidase activity"/>
    <property type="evidence" value="ECO:0007669"/>
    <property type="project" value="UniProtKB-KW"/>
</dbReference>
<organism evidence="4 5">
    <name type="scientific">Erythrobacter ramosus</name>
    <dbReference type="NCBI Taxonomy" id="35811"/>
    <lineage>
        <taxon>Bacteria</taxon>
        <taxon>Pseudomonadati</taxon>
        <taxon>Pseudomonadota</taxon>
        <taxon>Alphaproteobacteria</taxon>
        <taxon>Sphingomonadales</taxon>
        <taxon>Erythrobacteraceae</taxon>
        <taxon>Erythrobacter/Porphyrobacter group</taxon>
        <taxon>Erythrobacter</taxon>
    </lineage>
</organism>
<dbReference type="SUPFAM" id="SSF63992">
    <property type="entry name" value="Dipeptide transport protein"/>
    <property type="match status" value="1"/>
</dbReference>
<comment type="caution">
    <text evidence="4">The sequence shown here is derived from an EMBL/GenBank/DDBJ whole genome shotgun (WGS) entry which is preliminary data.</text>
</comment>
<feature type="binding site" evidence="2">
    <location>
        <position position="137"/>
    </location>
    <ligand>
        <name>Zn(2+)</name>
        <dbReference type="ChEBI" id="CHEBI:29105"/>
        <label>2</label>
    </ligand>
</feature>
<dbReference type="InterPro" id="IPR027476">
    <property type="entry name" value="DppA_N"/>
</dbReference>
<dbReference type="Pfam" id="PF04951">
    <property type="entry name" value="Peptidase_M55"/>
    <property type="match status" value="1"/>
</dbReference>
<evidence type="ECO:0000313" key="3">
    <source>
        <dbReference type="EMBL" id="MBB3776337.1"/>
    </source>
</evidence>
<dbReference type="Proteomes" id="UP000548685">
    <property type="component" value="Unassembled WGS sequence"/>
</dbReference>
<dbReference type="OrthoDB" id="9785420at2"/>
<dbReference type="EMBL" id="WTYB01000002">
    <property type="protein sequence ID" value="MXP38581.1"/>
    <property type="molecule type" value="Genomic_DNA"/>
</dbReference>
<feature type="binding site" evidence="2">
    <location>
        <position position="9"/>
    </location>
    <ligand>
        <name>Zn(2+)</name>
        <dbReference type="ChEBI" id="CHEBI:29105"/>
        <label>1</label>
    </ligand>
</feature>
<keyword evidence="2" id="KW-0479">Metal-binding</keyword>
<evidence type="ECO:0000313" key="6">
    <source>
        <dbReference type="Proteomes" id="UP000548685"/>
    </source>
</evidence>
<dbReference type="InterPro" id="IPR007035">
    <property type="entry name" value="Peptidase_M55"/>
</dbReference>
<keyword evidence="3" id="KW-0645">Protease</keyword>
<dbReference type="Gene3D" id="3.30.1360.130">
    <property type="entry name" value="Dipeptide transport protein"/>
    <property type="match status" value="1"/>
</dbReference>
<keyword evidence="3" id="KW-0378">Hydrolase</keyword>